<evidence type="ECO:0000313" key="3">
    <source>
        <dbReference type="Proteomes" id="UP001597548"/>
    </source>
</evidence>
<feature type="signal peptide" evidence="1">
    <location>
        <begin position="1"/>
        <end position="24"/>
    </location>
</feature>
<sequence>MKKLINLKTIVLVFALANLSFIYAQVGIGTTTPRTQLDINGAISTKDGGLLTLTNGNNNNIALPSTSGVIYSNYRITGPTAFFTITGLIPVTGADGQIVTLQNTTNQIMVIEHNIGGAAANRILIPSEQDLILTGRYSSITLMYSSAQNRWIVQNKLSDTTYWYYPPSNIDANTTYNLTATIPSCNSFSSVNVSLIGDWGGTIGNNITIHSVEARTGEVRFVISNNTGIFGGGTDYLNMDFIISVNN</sequence>
<name>A0ABW5ZN56_9FLAO</name>
<feature type="chain" id="PRO_5046716007" evidence="1">
    <location>
        <begin position="25"/>
        <end position="247"/>
    </location>
</feature>
<keyword evidence="3" id="KW-1185">Reference proteome</keyword>
<reference evidence="3" key="1">
    <citation type="journal article" date="2019" name="Int. J. Syst. Evol. Microbiol.">
        <title>The Global Catalogue of Microorganisms (GCM) 10K type strain sequencing project: providing services to taxonomists for standard genome sequencing and annotation.</title>
        <authorList>
            <consortium name="The Broad Institute Genomics Platform"/>
            <consortium name="The Broad Institute Genome Sequencing Center for Infectious Disease"/>
            <person name="Wu L."/>
            <person name="Ma J."/>
        </authorList>
    </citation>
    <scope>NUCLEOTIDE SEQUENCE [LARGE SCALE GENOMIC DNA]</scope>
    <source>
        <strain evidence="3">KCTC 32514</strain>
    </source>
</reference>
<accession>A0ABW5ZN56</accession>
<comment type="caution">
    <text evidence="2">The sequence shown here is derived from an EMBL/GenBank/DDBJ whole genome shotgun (WGS) entry which is preliminary data.</text>
</comment>
<dbReference type="EMBL" id="JBHUOS010000001">
    <property type="protein sequence ID" value="MFD2914409.1"/>
    <property type="molecule type" value="Genomic_DNA"/>
</dbReference>
<proteinExistence type="predicted"/>
<gene>
    <name evidence="2" type="ORF">ACFS29_02070</name>
</gene>
<organism evidence="2 3">
    <name type="scientific">Psychroserpens luteus</name>
    <dbReference type="NCBI Taxonomy" id="1434066"/>
    <lineage>
        <taxon>Bacteria</taxon>
        <taxon>Pseudomonadati</taxon>
        <taxon>Bacteroidota</taxon>
        <taxon>Flavobacteriia</taxon>
        <taxon>Flavobacteriales</taxon>
        <taxon>Flavobacteriaceae</taxon>
        <taxon>Psychroserpens</taxon>
    </lineage>
</organism>
<dbReference type="Proteomes" id="UP001597548">
    <property type="component" value="Unassembled WGS sequence"/>
</dbReference>
<keyword evidence="1" id="KW-0732">Signal</keyword>
<protein>
    <submittedName>
        <fullName evidence="2">Uncharacterized protein</fullName>
    </submittedName>
</protein>
<dbReference type="RefSeq" id="WP_194507900.1">
    <property type="nucleotide sequence ID" value="NZ_JADILU010000003.1"/>
</dbReference>
<evidence type="ECO:0000256" key="1">
    <source>
        <dbReference type="SAM" id="SignalP"/>
    </source>
</evidence>
<evidence type="ECO:0000313" key="2">
    <source>
        <dbReference type="EMBL" id="MFD2914409.1"/>
    </source>
</evidence>